<comment type="subcellular location">
    <subcellularLocation>
        <location evidence="1">Secreted</location>
    </subcellularLocation>
</comment>
<dbReference type="PRINTS" id="PR00007">
    <property type="entry name" value="COMPLEMNTC1Q"/>
</dbReference>
<reference evidence="5" key="2">
    <citation type="submission" date="2025-09" db="UniProtKB">
        <authorList>
            <consortium name="Ensembl"/>
        </authorList>
    </citation>
    <scope>IDENTIFICATION</scope>
</reference>
<dbReference type="GO" id="GO:0045202">
    <property type="term" value="C:synapse"/>
    <property type="evidence" value="ECO:0007669"/>
    <property type="project" value="TreeGrafter"/>
</dbReference>
<dbReference type="PROSITE" id="PS50871">
    <property type="entry name" value="C1Q"/>
    <property type="match status" value="1"/>
</dbReference>
<dbReference type="AlphaFoldDB" id="A0A3Q3K439"/>
<dbReference type="InterPro" id="IPR001073">
    <property type="entry name" value="C1q_dom"/>
</dbReference>
<keyword evidence="6" id="KW-1185">Reference proteome</keyword>
<evidence type="ECO:0000313" key="5">
    <source>
        <dbReference type="Ensembl" id="ENSMALP00000028284.1"/>
    </source>
</evidence>
<accession>A0A3Q3K439</accession>
<name>A0A3Q3K439_MONAL</name>
<dbReference type="Proteomes" id="UP000261600">
    <property type="component" value="Unplaced"/>
</dbReference>
<dbReference type="PANTHER" id="PTHR22923:SF103">
    <property type="entry name" value="CEREBELLIN 20-RELATED"/>
    <property type="match status" value="1"/>
</dbReference>
<dbReference type="InterPro" id="IPR050822">
    <property type="entry name" value="Cerebellin_Synaptic_Org"/>
</dbReference>
<dbReference type="Ensembl" id="ENSMALT00000028801.1">
    <property type="protein sequence ID" value="ENSMALP00000028284.1"/>
    <property type="gene ID" value="ENSMALG00000019595.1"/>
</dbReference>
<evidence type="ECO:0000259" key="4">
    <source>
        <dbReference type="PROSITE" id="PS50871"/>
    </source>
</evidence>
<evidence type="ECO:0000313" key="6">
    <source>
        <dbReference type="Proteomes" id="UP000261600"/>
    </source>
</evidence>
<feature type="domain" description="C1q" evidence="4">
    <location>
        <begin position="44"/>
        <end position="187"/>
    </location>
</feature>
<sequence>CLTDQSSCGCCLIQKQMQRLEEHFNKTTEELNKEVTKSKTALQNITSRIAFSVTFTDTRFLCYGPFRDDKPIIYNNVFLNLGGGYNVGTGIFTVPRSGVYTIAISIYSDAGAAGSLLAACASLQVNGQLVAASTDKNSYDQEDSATIVVVLQLRAEDQVAVNLLKDCFLCDNSHYNTFSAFLLYAAE</sequence>
<dbReference type="SMART" id="SM00110">
    <property type="entry name" value="C1Q"/>
    <property type="match status" value="1"/>
</dbReference>
<dbReference type="Pfam" id="PF00386">
    <property type="entry name" value="C1q"/>
    <property type="match status" value="1"/>
</dbReference>
<evidence type="ECO:0000256" key="2">
    <source>
        <dbReference type="ARBA" id="ARBA00022525"/>
    </source>
</evidence>
<organism evidence="5 6">
    <name type="scientific">Monopterus albus</name>
    <name type="common">Swamp eel</name>
    <dbReference type="NCBI Taxonomy" id="43700"/>
    <lineage>
        <taxon>Eukaryota</taxon>
        <taxon>Metazoa</taxon>
        <taxon>Chordata</taxon>
        <taxon>Craniata</taxon>
        <taxon>Vertebrata</taxon>
        <taxon>Euteleostomi</taxon>
        <taxon>Actinopterygii</taxon>
        <taxon>Neopterygii</taxon>
        <taxon>Teleostei</taxon>
        <taxon>Neoteleostei</taxon>
        <taxon>Acanthomorphata</taxon>
        <taxon>Anabantaria</taxon>
        <taxon>Synbranchiformes</taxon>
        <taxon>Synbranchidae</taxon>
        <taxon>Monopterus</taxon>
    </lineage>
</organism>
<keyword evidence="3" id="KW-0732">Signal</keyword>
<dbReference type="Gene3D" id="2.60.120.40">
    <property type="match status" value="1"/>
</dbReference>
<evidence type="ECO:0000256" key="3">
    <source>
        <dbReference type="ARBA" id="ARBA00022729"/>
    </source>
</evidence>
<reference evidence="5" key="1">
    <citation type="submission" date="2025-08" db="UniProtKB">
        <authorList>
            <consortium name="Ensembl"/>
        </authorList>
    </citation>
    <scope>IDENTIFICATION</scope>
</reference>
<dbReference type="InterPro" id="IPR008983">
    <property type="entry name" value="Tumour_necrosis_fac-like_dom"/>
</dbReference>
<protein>
    <recommendedName>
        <fullName evidence="4">C1q domain-containing protein</fullName>
    </recommendedName>
</protein>
<dbReference type="PANTHER" id="PTHR22923">
    <property type="entry name" value="CEREBELLIN-RELATED"/>
    <property type="match status" value="1"/>
</dbReference>
<keyword evidence="2" id="KW-0964">Secreted</keyword>
<evidence type="ECO:0000256" key="1">
    <source>
        <dbReference type="ARBA" id="ARBA00004613"/>
    </source>
</evidence>
<dbReference type="GO" id="GO:0005576">
    <property type="term" value="C:extracellular region"/>
    <property type="evidence" value="ECO:0007669"/>
    <property type="project" value="UniProtKB-SubCell"/>
</dbReference>
<proteinExistence type="predicted"/>
<dbReference type="SUPFAM" id="SSF49842">
    <property type="entry name" value="TNF-like"/>
    <property type="match status" value="1"/>
</dbReference>
<dbReference type="GO" id="GO:0099558">
    <property type="term" value="P:maintenance of synapse structure"/>
    <property type="evidence" value="ECO:0007669"/>
    <property type="project" value="TreeGrafter"/>
</dbReference>